<evidence type="ECO:0000313" key="1">
    <source>
        <dbReference type="EMBL" id="JAH88164.1"/>
    </source>
</evidence>
<name>A0A0E9WCM8_ANGAN</name>
<proteinExistence type="predicted"/>
<reference evidence="1" key="2">
    <citation type="journal article" date="2015" name="Fish Shellfish Immunol.">
        <title>Early steps in the European eel (Anguilla anguilla)-Vibrio vulnificus interaction in the gills: Role of the RtxA13 toxin.</title>
        <authorList>
            <person name="Callol A."/>
            <person name="Pajuelo D."/>
            <person name="Ebbesson L."/>
            <person name="Teles M."/>
            <person name="MacKenzie S."/>
            <person name="Amaro C."/>
        </authorList>
    </citation>
    <scope>NUCLEOTIDE SEQUENCE</scope>
</reference>
<organism evidence="1">
    <name type="scientific">Anguilla anguilla</name>
    <name type="common">European freshwater eel</name>
    <name type="synonym">Muraena anguilla</name>
    <dbReference type="NCBI Taxonomy" id="7936"/>
    <lineage>
        <taxon>Eukaryota</taxon>
        <taxon>Metazoa</taxon>
        <taxon>Chordata</taxon>
        <taxon>Craniata</taxon>
        <taxon>Vertebrata</taxon>
        <taxon>Euteleostomi</taxon>
        <taxon>Actinopterygii</taxon>
        <taxon>Neopterygii</taxon>
        <taxon>Teleostei</taxon>
        <taxon>Anguilliformes</taxon>
        <taxon>Anguillidae</taxon>
        <taxon>Anguilla</taxon>
    </lineage>
</organism>
<accession>A0A0E9WCM8</accession>
<dbReference type="AlphaFoldDB" id="A0A0E9WCM8"/>
<sequence length="28" mass="3307">MMSFLFRLPFPLQFTGQIYILSVALLFI</sequence>
<dbReference type="EMBL" id="GBXM01020413">
    <property type="protein sequence ID" value="JAH88164.1"/>
    <property type="molecule type" value="Transcribed_RNA"/>
</dbReference>
<protein>
    <submittedName>
        <fullName evidence="1">Uncharacterized protein</fullName>
    </submittedName>
</protein>
<reference evidence="1" key="1">
    <citation type="submission" date="2014-11" db="EMBL/GenBank/DDBJ databases">
        <authorList>
            <person name="Amaro Gonzalez C."/>
        </authorList>
    </citation>
    <scope>NUCLEOTIDE SEQUENCE</scope>
</reference>